<evidence type="ECO:0000259" key="7">
    <source>
        <dbReference type="PROSITE" id="PS52004"/>
    </source>
</evidence>
<dbReference type="InterPro" id="IPR041618">
    <property type="entry name" value="PKS_DE"/>
</dbReference>
<dbReference type="SUPFAM" id="SSF53901">
    <property type="entry name" value="Thiolase-like"/>
    <property type="match status" value="3"/>
</dbReference>
<dbReference type="InterPro" id="IPR036291">
    <property type="entry name" value="NAD(P)-bd_dom_sf"/>
</dbReference>
<evidence type="ECO:0000256" key="1">
    <source>
        <dbReference type="ARBA" id="ARBA00022450"/>
    </source>
</evidence>
<name>A0ABT1JDN3_ACTCY</name>
<dbReference type="Gene3D" id="3.40.47.10">
    <property type="match status" value="3"/>
</dbReference>
<dbReference type="InterPro" id="IPR016039">
    <property type="entry name" value="Thiolase-like"/>
</dbReference>
<feature type="domain" description="Carrier" evidence="6">
    <location>
        <begin position="1569"/>
        <end position="1644"/>
    </location>
</feature>
<dbReference type="InterPro" id="IPR055123">
    <property type="entry name" value="SpnB-like_Rossmann"/>
</dbReference>
<evidence type="ECO:0000259" key="6">
    <source>
        <dbReference type="PROSITE" id="PS50075"/>
    </source>
</evidence>
<dbReference type="Gene3D" id="6.10.140.1830">
    <property type="match status" value="2"/>
</dbReference>
<keyword evidence="3 9" id="KW-0808">Transferase</keyword>
<dbReference type="InterPro" id="IPR049551">
    <property type="entry name" value="PKS_DH_C"/>
</dbReference>
<dbReference type="SMART" id="SM00826">
    <property type="entry name" value="PKS_DH"/>
    <property type="match status" value="1"/>
</dbReference>
<feature type="region of interest" description="C-terminal hotdog fold" evidence="5">
    <location>
        <begin position="1034"/>
        <end position="1184"/>
    </location>
</feature>
<dbReference type="EMBL" id="AUBJ02000001">
    <property type="protein sequence ID" value="MCP2330609.1"/>
    <property type="molecule type" value="Genomic_DNA"/>
</dbReference>
<dbReference type="Pfam" id="PF00109">
    <property type="entry name" value="ketoacyl-synt"/>
    <property type="match status" value="3"/>
</dbReference>
<dbReference type="NCBIfam" id="NF045894">
    <property type="entry name" value="PKS_plus_SDR"/>
    <property type="match status" value="1"/>
</dbReference>
<evidence type="ECO:0000256" key="3">
    <source>
        <dbReference type="ARBA" id="ARBA00022679"/>
    </source>
</evidence>
<dbReference type="InterPro" id="IPR020807">
    <property type="entry name" value="PKS_DH"/>
</dbReference>
<feature type="domain" description="Ketosynthase family 3 (KS3)" evidence="7">
    <location>
        <begin position="3409"/>
        <end position="3825"/>
    </location>
</feature>
<dbReference type="SMART" id="SM01294">
    <property type="entry name" value="PKS_PP_betabranch"/>
    <property type="match status" value="4"/>
</dbReference>
<dbReference type="InterPro" id="IPR020841">
    <property type="entry name" value="PKS_Beta-ketoAc_synthase_dom"/>
</dbReference>
<gene>
    <name evidence="9" type="ORF">G443_000879</name>
</gene>
<dbReference type="InterPro" id="IPR016035">
    <property type="entry name" value="Acyl_Trfase/lysoPLipase"/>
</dbReference>
<keyword evidence="10" id="KW-1185">Reference proteome</keyword>
<evidence type="ECO:0000259" key="8">
    <source>
        <dbReference type="PROSITE" id="PS52019"/>
    </source>
</evidence>
<dbReference type="InterPro" id="IPR014030">
    <property type="entry name" value="Ketoacyl_synth_N"/>
</dbReference>
<dbReference type="Gene3D" id="3.40.366.10">
    <property type="entry name" value="Malonyl-Coenzyme A Acyl Carrier Protein, domain 2"/>
    <property type="match status" value="4"/>
</dbReference>
<dbReference type="PROSITE" id="PS52019">
    <property type="entry name" value="PKS_MFAS_DH"/>
    <property type="match status" value="1"/>
</dbReference>
<organism evidence="9 10">
    <name type="scientific">Actinoalloteichus caeruleus DSM 43889</name>
    <dbReference type="NCBI Taxonomy" id="1120930"/>
    <lineage>
        <taxon>Bacteria</taxon>
        <taxon>Bacillati</taxon>
        <taxon>Actinomycetota</taxon>
        <taxon>Actinomycetes</taxon>
        <taxon>Pseudonocardiales</taxon>
        <taxon>Pseudonocardiaceae</taxon>
        <taxon>Actinoalloteichus</taxon>
        <taxon>Actinoalloteichus cyanogriseus</taxon>
    </lineage>
</organism>
<dbReference type="PROSITE" id="PS00012">
    <property type="entry name" value="PHOSPHOPANTETHEINE"/>
    <property type="match status" value="4"/>
</dbReference>
<dbReference type="SMART" id="SM00825">
    <property type="entry name" value="PKS_KS"/>
    <property type="match status" value="3"/>
</dbReference>
<dbReference type="InterPro" id="IPR049552">
    <property type="entry name" value="PKS_DH_N"/>
</dbReference>
<comment type="caution">
    <text evidence="9">The sequence shown here is derived from an EMBL/GenBank/DDBJ whole genome shotgun (WGS) entry which is preliminary data.</text>
</comment>
<evidence type="ECO:0000256" key="2">
    <source>
        <dbReference type="ARBA" id="ARBA00022553"/>
    </source>
</evidence>
<dbReference type="InterPro" id="IPR018201">
    <property type="entry name" value="Ketoacyl_synth_AS"/>
</dbReference>
<dbReference type="Gene3D" id="3.40.50.720">
    <property type="entry name" value="NAD(P)-binding Rossmann-like Domain"/>
    <property type="match status" value="3"/>
</dbReference>
<dbReference type="Pfam" id="PF18369">
    <property type="entry name" value="PKS_DE"/>
    <property type="match status" value="2"/>
</dbReference>
<dbReference type="SUPFAM" id="SSF55048">
    <property type="entry name" value="Probable ACP-binding domain of malonyl-CoA ACP transacylase"/>
    <property type="match status" value="3"/>
</dbReference>
<dbReference type="PROSITE" id="PS52004">
    <property type="entry name" value="KS3_2"/>
    <property type="match status" value="3"/>
</dbReference>
<dbReference type="Pfam" id="PF08659">
    <property type="entry name" value="KR"/>
    <property type="match status" value="3"/>
</dbReference>
<protein>
    <submittedName>
        <fullName evidence="9">Acyl transferase domain-containing protein</fullName>
    </submittedName>
</protein>
<dbReference type="Pfam" id="PF00698">
    <property type="entry name" value="Acyl_transf_1"/>
    <property type="match status" value="4"/>
</dbReference>
<dbReference type="InterPro" id="IPR050091">
    <property type="entry name" value="PKS_NRPS_Biosynth_Enz"/>
</dbReference>
<dbReference type="InterPro" id="IPR014031">
    <property type="entry name" value="Ketoacyl_synth_C"/>
</dbReference>
<dbReference type="InterPro" id="IPR020806">
    <property type="entry name" value="PKS_PP-bd"/>
</dbReference>
<dbReference type="Pfam" id="PF21089">
    <property type="entry name" value="PKS_DH_N"/>
    <property type="match status" value="1"/>
</dbReference>
<feature type="domain" description="PKS/mFAS DH" evidence="8">
    <location>
        <begin position="898"/>
        <end position="1184"/>
    </location>
</feature>
<dbReference type="CDD" id="cd00833">
    <property type="entry name" value="PKS"/>
    <property type="match status" value="3"/>
</dbReference>
<dbReference type="InterPro" id="IPR014043">
    <property type="entry name" value="Acyl_transferase_dom"/>
</dbReference>
<dbReference type="Gene3D" id="3.10.129.110">
    <property type="entry name" value="Polyketide synthase dehydratase"/>
    <property type="match status" value="1"/>
</dbReference>
<sequence>MEQGLALFDAAWGVDRSVVVPVVLDLPRLRVQVGAGGVPPMLRGLVRAPARRAVAESGPGLAARLAGLTAPDQVAVVLDLVRDQVAGVLGHASGAAVQPHHAFSDLGFDSLTAVELRNRLNAVTGLRLPATLVFDYPTPAVLAEFVVGELVGTRAAVETVVATGVGTDEPIAIVGMSCRYPGGVSNPDELWDLVAAGGDAIGPFPQDRGWGVDGFGGFLADAAEFDPAFFGISPREALAMDPQQRLLLEASWEAFERAGVDPTGLKGSRTGVFAGLMYHDYGIDVAQIPDGVEAFMGMGNSGSVLSGRVAYTFGFEGPTLTVDTACSSSLVALHLAVQALRSGECTMALAGGVTVMATPATFAEFTRQGGLAGDGRCKSFSASADGTGWSEGVGVLLVEKLSDARRLGHPVLAVVRGTAVNQDGASNGLTAPNGPSQQRVIRQALANARVAPEHVDVVEAHGTGTTLGDPIEAQALLATYGRDRDRALLLGSVKSNLGHTQAAAGVAGVIKMVQAMRHGVVPATLHVDEPSREVDWESGAVDLVREPVSWPETGRARRAAVSSFGISGTNAHVIIEQFTGDAPPNEGEPVITTPTVPWVLSGKSPAALTAQAARLLGHLEGEEHFDPGAVGHSLALGRARFEHRAVVVANELTEFRAALAALSAGATHDAVVTGAAMVSEANAVFVFRDRPEEWLATTSDLLAASPVFATRFDECAAALAEHADWSLQDVSRFRADAPEPTRPDVARSGQWAAMVSLAEVWRACGVRPVSVAGDGVGAVAAAVVAGGLDLAEAARLVVAGENAVSTTGSDIPVHSLDQAVDGVPVRVDLGQRPESFWFALAEAHTRGVAVDWTAVFTGEGPRVVDLPTYAFQRQRYWLKATGGRGQDVTAAGLRAVDHPMIVSEVGLAGGDGVVLTGLLSGETHPWIGEHTISGSALLPGTAFVELALAAAERVGYALLDELTIEAPLVLPAGTAVTVQVAVSGEDESGRRTVAVYSAPAEGDEDLWTRHASGSLALSARAVTEELSVWPPEGAAPIEVEDLYESLARGGYEYGPVFQGLRRAWRLGEDEVFAEVALPVDVAVDGFGVHPALLDAALHGVALFDGEGGLPFAWSGVSVFAVGATTARVRISRAGSGFSLLVADGVGQPVAAVDSLVLRPFVPVSGRQDGLYGIEWVPVSGEALTGDHQVVSLPPGGEVRERLAEALALVRDTDDDRVRVVVTRGATDGRDLTQAAVWGLVRTAQSENPGRFVLVDLDPDTDSEGVELPELVAGEPQLAVRDGRLLAPRLARVAPEPGEPLPEGGTVLVTGASGVLGGLVARHLVERYGVRHLVLLSRSGGDGGVGELDAEVRTVACDVADRDAVAEVVAGIGSEHPLVGVVHTAGVLDDAMVSSLTPERFDAVLRPKVEGAWNLHEVTRGLDLAMFVVFSSVAGVLGSPGQGNYAAANAFLDGLAQYRRGLGLAGQSLAWGLWAEGGMAGDAQRMAGAGFPALTVEQGLALFDAAWGVDRSVVVPVVLDLPRLRVQVGAGGVPPMLRGLVRAPARRAVAESGPGLAARLAGLTAPDQVAVVLDLVRDQVAGVLGHASGAAVQPHHAFSDLGFDSLTAVELRNRLNAVTGLRLPATLVFDYPTATVLAEHIRAEIAGDAAAVLPAPPAITAGESDDDLIAIVGMSCRYPGGVGTPDELWDLLRDGGDGITPLPGDRGWDLDRLFDPDPDNPGTSYTTEGGFLHDAAEFDPGFFEIGPREAMAMDPQQRLLLEASWQAVESAGIDPTSLRGSQTGVFAGVMYHDYASQLALSAEHVEGYLATGTAGSVVSGRVAYTFGLEGPTVTVDTACSSSLVALHLAAQSLRLGECTMALAGGATVLSTPGSFVEFSRQRGLAPDGRCKSFAAGADGTSWGEGVGMLLVERLSDARRNGHPVLAVLRGSAVNSDGASNGLTAPNGPSQQRVIRQALANARLSASEVDVVEAHGTGTALGDPIEAQALLATYGQDRPADRPLWLGSIKSNIGHTQAAAGVAGVIKMVQAMRHGMLPRTLHVDEPTPQVDWSTGAVRLLTDQVRWPEENRPRRAGVSSFGISGTNAHVILEQAPTSGTTVFLFSGQGSQRAGMGRELYEAEPVFAEAFDEVCAELDRHLDRPLREVVFGDAEALDRTVYTQAGLFALEVALFRLLAHRDLAPDVLLGHSIGELAAAHVAGVWDLADAARVVAARGRLMQALPEGGAMIALRATEDEVTPLLGEGVSLAAVNGPNSVVLSGEENAVVSVVARFDGRKSTRLRVSHAFHSALVDGMLDEFHAVVASVTARTPSIPIASSVTGSLVTDEMRDPDYWVRNARETVRFRDAVLATGATKLVEVGPGDVLTGMARACLPGQVDVLTLTDLSTRSLPVTPWVVSAKSEQALTAQVDRIRTHVETTGPDPVDVGYSLATGRAVFDHRAIVLGDEVIQGSAAPGRLAVLFTGQGSQRPGMGRELAEAFPVFAEAFDAVCAELDRHLDRPIRNTVFHDDDGAGVLDRTVYAQAGLFALQVALFRLIESWGVVPDSLLGHSIGELAAAHVAGVWDLPDAARVVAARGRLMQALPEGGAMVAVEATEDEVIPLVGAGVSLAAVNGPTAVVLSGERSAVAGVVDRLGDRRVRWLRVSHAFHSGLMDPMLAEYRAVLSSVVFREPVVPVVSTVTGALAGTGWCDPEYWVRQVRETVRFAQGMAALDGVGVSRFLELGPDGVLSAMGQDCAPDAVFVPVLRRDRPEPETVVGALARVFVHGTEVDWAGYYAGCGARRVPLPTYAFQHERYWPTPAPRSPWQRTDTESRFWNAVDSADLSGLADTLDVPDQETLSAVLPVLSSWRRRTLDLSTVDSWRYQVTWRPVRGTGPVHLSGTWLVIGPEEHPLVATMTTAGADVVTVADLDGPLPTNPSGVLALTATDARTTTGLLRALELAGVHAPLWCLTGGAVSTGRSDPLRDVGQAQVWGLGRVAALEMPTRWGGLIDLPETPDERAFTRVCAVLAGLGEDQVAVRSSGVLARRVVPAPAGGTGSWAPRGTVLITGGTGALGAHTARWAARSGADRVVLTSRRGMASPGAEELCAELGELGVPAVVAECDVTDRDALARLAGTLSDVRVIVHAAGAAPMGSLAELDADGLSEALSAKVVGAGNLAEVFDGGSLDAFVLFSSIAGVWGGGGQAAYSAANAALDAIAEARRAAGLPATSIAWGPWAEGGMADGGVQAELNRRGLNALAPERAIAAMELALSRDETHLIVADVDWTRFAPSFTTLRPSTLFADIPGAVAPEPEVATTDNGLRDRLRSVAGTERHQLLVELVRAEAAAVLGHATADPVDASTAFKEMGFDSLAAVELRDRLTRGTGLSLPATMIFDYPAPEPLARFLLSELLGAVEEQVEEVTPEGAPVVDDPIVIVGMSCRFPGGASSPELLWDLLVDGRDAITASPENRGWDPVAWGTSSEIRGGFLADAGNFDPGFFGISPREALAMDPQQRLLLEVSWEAFERAGIDPESLRGSRTGVFAGTNGQDYGALFFQSADGDSGQGGTGNAASVMSGRLAYTFGLEGPAVTVDTACSSSLVALHLAAQALRAGECSLALAGGVTVMATPGAFVEFGRQGALAADGRCKAYSDSADGTTWGEGVGVLALERLSDARRHGHPVLAVVRGSAVNSDGASNGLMAPNGPSQQRVIRQALANAGLRVDQVDVVEGHGTGTALGDPIEAQALLATYGQDRERPLLLGSVKSNIGHTQAAAGVAGIIKMVLALRHATLPRTLHAAEPSSHVNWDTGAVTLLTEQAAWPETGEPRRAGVSSFGISGTNAHVILESAPPAVVEAETATRALPVVPWVLSAKSARALTAQADRLSSGVGGSASDPVDVGYSLSRRARHPHRAVVLDPSALSDLSGPSVVRGVVAPGKSAVLFTGQGSQRPGMGRELAEAFPVFAEAFDAVCAELDRHLDRPIRNTVFHDDGDGAGVLDRTVYAQAGLFALQVALFRLIESWGVVPDSLLGHSIGELAAAHVAGVWDLPDAARVVAARGRLMQALPEGGAMVAVEATEDEVIPLVGAGVSLAAVNGPAAVVLSGERSAVAGVVDRLGDRRVRWLRVSHAFHSELMDPMLAEFRAVLASVVFREPVVPVVSTVTGALAGTGWCDPEYWVRQVRETVRFGAAVERTRELGVSRFLELGPDGVLSAMGQDCAPEAVFVPVLRRDRPEPETVVGALASLWVTGMPVDWAAYLAETNARLVDLPTYPFQRERYWPTAAVESPTKGGGTTSEEDVRFWEAVDRSDLSGLADGLDLDGDQPLREVLPKLSSWRREHRELSVVDGWRYGVDWRQVDFDARKISGTWVVVGTPELLTHPVVTGLAERGARVVPVSVGESGLDRAGFTRELGAVLAEHPEPAGILSLLGMSEDCLPELPEIPTGLITTLALAQALHDTDWPSPVWCLTTGAVSTGPSDPLHSPVQAQIWGLGRVIGLEQPGRWGGLIDLPPTLDDRALDRISTVLTGTEDQIALRPTGVLARRLVHAPATRPGAALALRDTILITGGTGALATHVARWATSAGVDRVVLASRRGPSAPGAVELREELAATGVDVEVLRCDVTDRQALAELVSEVDSGGSPVRAVVHTAGVGQLTPLPEITGEEFVHVLRAKVLGAANLDAVFAGRELDAFVLFSSIASIWGSGGQGAYAAANAYLDAVAVRRRQRGLVATAVAWGPWAEGGMAEGAAGEHLLRHGLPAMPAELAVVGLRQAVVEGDVVVAVAEVEWERFAPAYAASRVWPLIGELPVAVAALERVGGGEPDEEQSSVLRARLVGMGVEEQRRLLVELVRSEAAGVLGHASVEGVESGQAFREMGFDSLTAVELRGRLTAVTGLSLPATLVFDYPTPEAVVEYLRQTDLVAGGDDTAGLLAELDKLEAGLAGTAPDELTRAKVAVRLQAFLAKWTGETPQVTGPGVVDQLEDASDDEILSFINDELGRAT</sequence>
<dbReference type="InterPro" id="IPR001227">
    <property type="entry name" value="Ac_transferase_dom_sf"/>
</dbReference>
<dbReference type="CDD" id="cd08952">
    <property type="entry name" value="KR_1_SDR_x"/>
    <property type="match status" value="2"/>
</dbReference>
<dbReference type="InterPro" id="IPR049900">
    <property type="entry name" value="PKS_mFAS_DH"/>
</dbReference>
<dbReference type="SMART" id="SM00822">
    <property type="entry name" value="PKS_KR"/>
    <property type="match status" value="3"/>
</dbReference>
<feature type="domain" description="Ketosynthase family 3 (KS3)" evidence="7">
    <location>
        <begin position="168"/>
        <end position="577"/>
    </location>
</feature>
<feature type="region of interest" description="N-terminal hotdog fold" evidence="5">
    <location>
        <begin position="898"/>
        <end position="1022"/>
    </location>
</feature>
<dbReference type="SUPFAM" id="SSF51735">
    <property type="entry name" value="NAD(P)-binding Rossmann-fold domains"/>
    <property type="match status" value="6"/>
</dbReference>
<dbReference type="CDD" id="cd08956">
    <property type="entry name" value="KR_3_FAS_SDR_x"/>
    <property type="match status" value="1"/>
</dbReference>
<dbReference type="Pfam" id="PF16197">
    <property type="entry name" value="KAsynt_C_assoc"/>
    <property type="match status" value="3"/>
</dbReference>
<dbReference type="SUPFAM" id="SSF47336">
    <property type="entry name" value="ACP-like"/>
    <property type="match status" value="4"/>
</dbReference>
<feature type="domain" description="Carrier" evidence="6">
    <location>
        <begin position="75"/>
        <end position="150"/>
    </location>
</feature>
<keyword evidence="1" id="KW-0596">Phosphopantetheine</keyword>
<evidence type="ECO:0000256" key="4">
    <source>
        <dbReference type="ARBA" id="ARBA00023315"/>
    </source>
</evidence>
<keyword evidence="2" id="KW-0597">Phosphoprotein</keyword>
<dbReference type="InterPro" id="IPR036736">
    <property type="entry name" value="ACP-like_sf"/>
</dbReference>
<dbReference type="PANTHER" id="PTHR43775">
    <property type="entry name" value="FATTY ACID SYNTHASE"/>
    <property type="match status" value="1"/>
</dbReference>
<feature type="domain" description="Carrier" evidence="6">
    <location>
        <begin position="4816"/>
        <end position="4894"/>
    </location>
</feature>
<dbReference type="Pfam" id="PF22621">
    <property type="entry name" value="CurL-like_PKS_C"/>
    <property type="match status" value="1"/>
</dbReference>
<dbReference type="InterPro" id="IPR057326">
    <property type="entry name" value="KR_dom"/>
</dbReference>
<feature type="domain" description="Ketosynthase family 3 (KS3)" evidence="7">
    <location>
        <begin position="1665"/>
        <end position="2091"/>
    </location>
</feature>
<evidence type="ECO:0000313" key="9">
    <source>
        <dbReference type="EMBL" id="MCP2330609.1"/>
    </source>
</evidence>
<evidence type="ECO:0000256" key="5">
    <source>
        <dbReference type="PROSITE-ProRule" id="PRU01363"/>
    </source>
</evidence>
<reference evidence="9 10" key="1">
    <citation type="submission" date="2022-06" db="EMBL/GenBank/DDBJ databases">
        <title>Genomic Encyclopedia of Type Strains, Phase I: the one thousand microbial genomes (KMG-I) project.</title>
        <authorList>
            <person name="Kyrpides N."/>
        </authorList>
    </citation>
    <scope>NUCLEOTIDE SEQUENCE [LARGE SCALE GENOMIC DNA]</scope>
    <source>
        <strain evidence="9 10">DSM 43889</strain>
    </source>
</reference>
<dbReference type="Pfam" id="PF22953">
    <property type="entry name" value="SpnB_Rossmann"/>
    <property type="match status" value="1"/>
</dbReference>
<dbReference type="InterPro" id="IPR032821">
    <property type="entry name" value="PKS_assoc"/>
</dbReference>
<dbReference type="PROSITE" id="PS50075">
    <property type="entry name" value="CARRIER"/>
    <property type="match status" value="4"/>
</dbReference>
<dbReference type="SMART" id="SM00823">
    <property type="entry name" value="PKS_PP"/>
    <property type="match status" value="4"/>
</dbReference>
<feature type="domain" description="Carrier" evidence="6">
    <location>
        <begin position="3314"/>
        <end position="3389"/>
    </location>
</feature>
<dbReference type="Proteomes" id="UP000791080">
    <property type="component" value="Unassembled WGS sequence"/>
</dbReference>
<dbReference type="SUPFAM" id="SSF52151">
    <property type="entry name" value="FabD/lysophospholipase-like"/>
    <property type="match status" value="4"/>
</dbReference>
<dbReference type="Pfam" id="PF02801">
    <property type="entry name" value="Ketoacyl-synt_C"/>
    <property type="match status" value="3"/>
</dbReference>
<dbReference type="PANTHER" id="PTHR43775:SF51">
    <property type="entry name" value="INACTIVE PHENOLPHTHIOCEROL SYNTHESIS POLYKETIDE SYNTHASE TYPE I PKS1-RELATED"/>
    <property type="match status" value="1"/>
</dbReference>
<dbReference type="InterPro" id="IPR013968">
    <property type="entry name" value="PKS_KR"/>
</dbReference>
<dbReference type="RefSeq" id="WP_253860292.1">
    <property type="nucleotide sequence ID" value="NZ_AUBJ02000001.1"/>
</dbReference>
<feature type="active site" description="Proton donor; for dehydratase activity" evidence="5">
    <location>
        <position position="1094"/>
    </location>
</feature>
<keyword evidence="4" id="KW-0012">Acyltransferase</keyword>
<dbReference type="Gene3D" id="1.10.1200.10">
    <property type="entry name" value="ACP-like"/>
    <property type="match status" value="4"/>
</dbReference>
<dbReference type="PROSITE" id="PS00606">
    <property type="entry name" value="KS3_1"/>
    <property type="match status" value="3"/>
</dbReference>
<evidence type="ECO:0000313" key="10">
    <source>
        <dbReference type="Proteomes" id="UP000791080"/>
    </source>
</evidence>
<accession>A0ABT1JDN3</accession>
<dbReference type="InterPro" id="IPR009081">
    <property type="entry name" value="PP-bd_ACP"/>
</dbReference>
<dbReference type="InterPro" id="IPR006162">
    <property type="entry name" value="Ppantetheine_attach_site"/>
</dbReference>
<dbReference type="InterPro" id="IPR016036">
    <property type="entry name" value="Malonyl_transacylase_ACP-bd"/>
</dbReference>
<feature type="active site" description="Proton acceptor; for dehydratase activity" evidence="5">
    <location>
        <position position="930"/>
    </location>
</feature>
<dbReference type="GO" id="GO:0016740">
    <property type="term" value="F:transferase activity"/>
    <property type="evidence" value="ECO:0007669"/>
    <property type="project" value="UniProtKB-KW"/>
</dbReference>
<dbReference type="Gene3D" id="3.30.70.3290">
    <property type="match status" value="4"/>
</dbReference>
<dbReference type="Pfam" id="PF00550">
    <property type="entry name" value="PP-binding"/>
    <property type="match status" value="4"/>
</dbReference>
<dbReference type="SMART" id="SM00827">
    <property type="entry name" value="PKS_AT"/>
    <property type="match status" value="3"/>
</dbReference>
<dbReference type="Pfam" id="PF14765">
    <property type="entry name" value="PS-DH"/>
    <property type="match status" value="1"/>
</dbReference>
<proteinExistence type="predicted"/>
<dbReference type="InterPro" id="IPR042104">
    <property type="entry name" value="PKS_dehydratase_sf"/>
</dbReference>